<dbReference type="Proteomes" id="UP000015354">
    <property type="component" value="Unassembled WGS sequence"/>
</dbReference>
<feature type="region of interest" description="Disordered" evidence="1">
    <location>
        <begin position="57"/>
        <end position="105"/>
    </location>
</feature>
<evidence type="ECO:0000313" key="2">
    <source>
        <dbReference type="EMBL" id="EPY15430.1"/>
    </source>
</evidence>
<evidence type="ECO:0000256" key="1">
    <source>
        <dbReference type="SAM" id="MobiDB-lite"/>
    </source>
</evidence>
<sequence>MNISTGKEKKRLFYSPLYNSFAFDPFAACTDDTEDQCNTCAEGYTVSASICVAETTNEDFSRSDKPRQRSGRQTARRGRNNHRGGLVFEDVKTDAMYNTDSEVNE</sequence>
<organism evidence="2 3">
    <name type="scientific">Strigomonas culicis</name>
    <dbReference type="NCBI Taxonomy" id="28005"/>
    <lineage>
        <taxon>Eukaryota</taxon>
        <taxon>Discoba</taxon>
        <taxon>Euglenozoa</taxon>
        <taxon>Kinetoplastea</taxon>
        <taxon>Metakinetoplastina</taxon>
        <taxon>Trypanosomatida</taxon>
        <taxon>Trypanosomatidae</taxon>
        <taxon>Strigomonadinae</taxon>
        <taxon>Strigomonas</taxon>
    </lineage>
</organism>
<gene>
    <name evidence="2" type="ORF">STCU_12031</name>
</gene>
<reference evidence="2 3" key="1">
    <citation type="journal article" date="2013" name="PLoS ONE">
        <title>Predicting the Proteins of Angomonas deanei, Strigomonas culicis and Their Respective Endosymbionts Reveals New Aspects of the Trypanosomatidae Family.</title>
        <authorList>
            <person name="Motta M.C."/>
            <person name="Martins A.C."/>
            <person name="de Souza S.S."/>
            <person name="Catta-Preta C.M."/>
            <person name="Silva R."/>
            <person name="Klein C.C."/>
            <person name="de Almeida L.G."/>
            <person name="de Lima Cunha O."/>
            <person name="Ciapina L.P."/>
            <person name="Brocchi M."/>
            <person name="Colabardini A.C."/>
            <person name="de Araujo Lima B."/>
            <person name="Machado C.R."/>
            <person name="de Almeida Soares C.M."/>
            <person name="Probst C.M."/>
            <person name="de Menezes C.B."/>
            <person name="Thompson C.E."/>
            <person name="Bartholomeu D.C."/>
            <person name="Gradia D.F."/>
            <person name="Pavoni D.P."/>
            <person name="Grisard E.C."/>
            <person name="Fantinatti-Garboggini F."/>
            <person name="Marchini F.K."/>
            <person name="Rodrigues-Luiz G.F."/>
            <person name="Wagner G."/>
            <person name="Goldman G.H."/>
            <person name="Fietto J.L."/>
            <person name="Elias M.C."/>
            <person name="Goldman M.H."/>
            <person name="Sagot M.F."/>
            <person name="Pereira M."/>
            <person name="Stoco P.H."/>
            <person name="de Mendonca-Neto R.P."/>
            <person name="Teixeira S.M."/>
            <person name="Maciel T.E."/>
            <person name="de Oliveira Mendes T.A."/>
            <person name="Urmenyi T.P."/>
            <person name="de Souza W."/>
            <person name="Schenkman S."/>
            <person name="de Vasconcelos A.T."/>
        </authorList>
    </citation>
    <scope>NUCLEOTIDE SEQUENCE [LARGE SCALE GENOMIC DNA]</scope>
</reference>
<proteinExistence type="predicted"/>
<feature type="compositionally biased region" description="Polar residues" evidence="1">
    <location>
        <begin position="96"/>
        <end position="105"/>
    </location>
</feature>
<feature type="compositionally biased region" description="Basic residues" evidence="1">
    <location>
        <begin position="68"/>
        <end position="82"/>
    </location>
</feature>
<keyword evidence="3" id="KW-1185">Reference proteome</keyword>
<comment type="caution">
    <text evidence="2">The sequence shown here is derived from an EMBL/GenBank/DDBJ whole genome shotgun (WGS) entry which is preliminary data.</text>
</comment>
<dbReference type="EMBL" id="ATMH01012100">
    <property type="protein sequence ID" value="EPY15430.1"/>
    <property type="molecule type" value="Genomic_DNA"/>
</dbReference>
<dbReference type="AlphaFoldDB" id="S9UY06"/>
<accession>S9UY06</accession>
<name>S9UY06_9TRYP</name>
<evidence type="ECO:0000313" key="3">
    <source>
        <dbReference type="Proteomes" id="UP000015354"/>
    </source>
</evidence>
<protein>
    <submittedName>
        <fullName evidence="2">Uncharacterized protein</fullName>
    </submittedName>
</protein>